<keyword evidence="10" id="KW-0104">Cadmium</keyword>
<evidence type="ECO:0000256" key="7">
    <source>
        <dbReference type="ARBA" id="ARBA00023136"/>
    </source>
</evidence>
<dbReference type="InterPro" id="IPR000109">
    <property type="entry name" value="POT_fam"/>
</dbReference>
<comment type="similarity">
    <text evidence="11">Belongs to the class-II DAHP synthase family.</text>
</comment>
<keyword evidence="7" id="KW-0472">Membrane</keyword>
<comment type="pathway">
    <text evidence="11">Metabolic intermediate biosynthesis; chorismate biosynthesis; chorismate from D-erythrose 4-phosphate and phosphoenolpyruvate: step 1/7.</text>
</comment>
<sequence length="879" mass="99045">MDSALYSTSTAHLPFFYISLYMVAFAQGGHKPCVQAFGADQFDEKDPEEYASRSSFFNWWYFGTYGGTLVTVSILNYIQDNISWQYGFGIPCVVMSLSLAVFWLGTRTYRFYPVRSDGSLFGEVRRYLLSLIRTWHASWCLRSPDDSHCMPTSTSSEAKDNAEMICFPDEAKSVLKLFPIGATCLIYAVVYAQWMTMFTKQASTLDRWVGSLHVPAASLQSLISVSIIISIPIYDQILVPLARKYSKNPSGITPLQRIGAGLAISVVLMVVAALVEMRRLRIAREYGLVDKPEATIPMSFWWMVPQFVLAGLADMFTVVGLQEFFYDQVPEDLRSMGLALYLSILGAGSFASGILVYAIDWVTSNGGDSWFSDNLNRGHLDYFYWLLAVLSVLGLAAFLYFSQVRLNKISARSLNSYTAGSNENFCREVFPARQCPEVRCQFAHGLSIRFVSRPPNTPSPEASAQSPGGPDWIPPSPPVTTSSVRVHIGETKGAPRGRRPALLLRPPRLRPPGRDCAGSFKEFNANNIRDTFRLLLQMGTVFMFGGQVPVVKVQADCPNRIGHFICEISSDLLPVVCTVDGTDGWPVYRVRSDNFEEKDGVKLPSYKETTSMATRSTCKFVAEFCCGRCLSSESYESFSMNRILDTHWGAMTDSDTYCILNGFHRWANQAMEGVMLYRIMALVMLSATHLRALRLSFSWLCHSRLCRVICEDRPKTSFYIYTFMFLVKSVFKKCHLFTYFFALGLFFIYMYSLKPDMACVAEEASHQCEFQEEMTTQEFDGINDQHQVISDRVIAEGLRPDESNVDVGPVFVMSSSSSTEAPQKMVQGKVRHLPVVWSMPCWTLPSSSVMQFQEWKRSSHTHRKSSRSYVQAFLVCPLS</sequence>
<dbReference type="SUPFAM" id="SSF51569">
    <property type="entry name" value="Aldolase"/>
    <property type="match status" value="1"/>
</dbReference>
<comment type="catalytic activity">
    <reaction evidence="9 11">
        <text>D-erythrose 4-phosphate + phosphoenolpyruvate + H2O = 7-phospho-2-dehydro-3-deoxy-D-arabino-heptonate + phosphate</text>
        <dbReference type="Rhea" id="RHEA:14717"/>
        <dbReference type="ChEBI" id="CHEBI:15377"/>
        <dbReference type="ChEBI" id="CHEBI:16897"/>
        <dbReference type="ChEBI" id="CHEBI:43474"/>
        <dbReference type="ChEBI" id="CHEBI:58394"/>
        <dbReference type="ChEBI" id="CHEBI:58702"/>
        <dbReference type="EC" id="2.5.1.54"/>
    </reaction>
</comment>
<evidence type="ECO:0000256" key="11">
    <source>
        <dbReference type="RuleBase" id="RU363071"/>
    </source>
</evidence>
<dbReference type="Gene3D" id="1.20.1250.20">
    <property type="entry name" value="MFS general substrate transporter like domains"/>
    <property type="match status" value="1"/>
</dbReference>
<dbReference type="Pfam" id="PF01474">
    <property type="entry name" value="DAHP_synth_2"/>
    <property type="match status" value="1"/>
</dbReference>
<dbReference type="SUPFAM" id="SSF103473">
    <property type="entry name" value="MFS general substrate transporter"/>
    <property type="match status" value="1"/>
</dbReference>
<dbReference type="Pfam" id="PF00854">
    <property type="entry name" value="PTR2"/>
    <property type="match status" value="1"/>
</dbReference>
<dbReference type="GO" id="GO:0016020">
    <property type="term" value="C:membrane"/>
    <property type="evidence" value="ECO:0007669"/>
    <property type="project" value="UniProtKB-SubCell"/>
</dbReference>
<evidence type="ECO:0000256" key="5">
    <source>
        <dbReference type="ARBA" id="ARBA00022692"/>
    </source>
</evidence>
<dbReference type="GO" id="GO:0009423">
    <property type="term" value="P:chorismate biosynthetic process"/>
    <property type="evidence" value="ECO:0007669"/>
    <property type="project" value="UniProtKB-UniPathway"/>
</dbReference>
<keyword evidence="10" id="KW-0464">Manganese</keyword>
<dbReference type="UniPathway" id="UPA00053">
    <property type="reaction ID" value="UER00084"/>
</dbReference>
<protein>
    <recommendedName>
        <fullName evidence="11">Phospho-2-dehydro-3-deoxyheptonate aldolase</fullName>
        <ecNumber evidence="11">2.5.1.54</ecNumber>
    </recommendedName>
</protein>
<comment type="subcellular location">
    <subcellularLocation>
        <location evidence="1">Membrane</location>
        <topology evidence="1">Multi-pass membrane protein</topology>
    </subcellularLocation>
    <subcellularLocation>
        <location evidence="11">Plastid</location>
        <location evidence="11">Chloroplast</location>
    </subcellularLocation>
</comment>
<keyword evidence="5" id="KW-0812">Transmembrane</keyword>
<keyword evidence="11" id="KW-0809">Transit peptide</keyword>
<evidence type="ECO:0000256" key="8">
    <source>
        <dbReference type="ARBA" id="ARBA00023141"/>
    </source>
</evidence>
<keyword evidence="6" id="KW-1133">Transmembrane helix</keyword>
<evidence type="ECO:0000256" key="3">
    <source>
        <dbReference type="ARBA" id="ARBA00022605"/>
    </source>
</evidence>
<dbReference type="GO" id="GO:0003849">
    <property type="term" value="F:3-deoxy-7-phosphoheptulonate synthase activity"/>
    <property type="evidence" value="ECO:0007669"/>
    <property type="project" value="UniProtKB-EC"/>
</dbReference>
<evidence type="ECO:0000256" key="10">
    <source>
        <dbReference type="PIRSR" id="PIRSR602480-1"/>
    </source>
</evidence>
<evidence type="ECO:0000256" key="9">
    <source>
        <dbReference type="ARBA" id="ARBA00047508"/>
    </source>
</evidence>
<organism evidence="12">
    <name type="scientific">Aegilops tauschii</name>
    <name type="common">Tausch's goatgrass</name>
    <name type="synonym">Aegilops squarrosa</name>
    <dbReference type="NCBI Taxonomy" id="37682"/>
    <lineage>
        <taxon>Eukaryota</taxon>
        <taxon>Viridiplantae</taxon>
        <taxon>Streptophyta</taxon>
        <taxon>Embryophyta</taxon>
        <taxon>Tracheophyta</taxon>
        <taxon>Spermatophyta</taxon>
        <taxon>Magnoliopsida</taxon>
        <taxon>Liliopsida</taxon>
        <taxon>Poales</taxon>
        <taxon>Poaceae</taxon>
        <taxon>BOP clade</taxon>
        <taxon>Pooideae</taxon>
        <taxon>Triticodae</taxon>
        <taxon>Triticeae</taxon>
        <taxon>Triticinae</taxon>
        <taxon>Aegilops</taxon>
    </lineage>
</organism>
<evidence type="ECO:0000313" key="12">
    <source>
        <dbReference type="EnsemblPlants" id="EMT00826"/>
    </source>
</evidence>
<dbReference type="PANTHER" id="PTHR11654">
    <property type="entry name" value="OLIGOPEPTIDE TRANSPORTER-RELATED"/>
    <property type="match status" value="1"/>
</dbReference>
<feature type="binding site" evidence="10">
    <location>
        <position position="516"/>
    </location>
    <ligand>
        <name>Mn(2+)</name>
        <dbReference type="ChEBI" id="CHEBI:29035"/>
    </ligand>
</feature>
<keyword evidence="10" id="KW-0170">Cobalt</keyword>
<dbReference type="GO" id="GO:0009073">
    <property type="term" value="P:aromatic amino acid family biosynthetic process"/>
    <property type="evidence" value="ECO:0007669"/>
    <property type="project" value="UniProtKB-KW"/>
</dbReference>
<name>N1QTS3_AEGTA</name>
<proteinExistence type="inferred from homology"/>
<keyword evidence="4 11" id="KW-0808">Transferase</keyword>
<dbReference type="FunFam" id="1.20.1250.20:FF:000410">
    <property type="entry name" value="POT family protein"/>
    <property type="match status" value="1"/>
</dbReference>
<dbReference type="ExpressionAtlas" id="N1QTS3">
    <property type="expression patterns" value="baseline"/>
</dbReference>
<dbReference type="GO" id="GO:0008652">
    <property type="term" value="P:amino acid biosynthetic process"/>
    <property type="evidence" value="ECO:0007669"/>
    <property type="project" value="UniProtKB-KW"/>
</dbReference>
<keyword evidence="11" id="KW-0934">Plastid</keyword>
<keyword evidence="8 11" id="KW-0057">Aromatic amino acid biosynthesis</keyword>
<keyword evidence="3 11" id="KW-0028">Amino-acid biosynthesis</keyword>
<accession>N1QTS3</accession>
<evidence type="ECO:0000256" key="2">
    <source>
        <dbReference type="ARBA" id="ARBA00005982"/>
    </source>
</evidence>
<evidence type="ECO:0000256" key="6">
    <source>
        <dbReference type="ARBA" id="ARBA00022989"/>
    </source>
</evidence>
<reference evidence="12" key="1">
    <citation type="submission" date="2015-06" db="UniProtKB">
        <authorList>
            <consortium name="EnsemblPlants"/>
        </authorList>
    </citation>
    <scope>IDENTIFICATION</scope>
</reference>
<comment type="similarity">
    <text evidence="2">Belongs to the major facilitator superfamily. Proton-dependent oligopeptide transporter (POT/PTR) (TC 2.A.17) family.</text>
</comment>
<dbReference type="EC" id="2.5.1.54" evidence="11"/>
<dbReference type="GO" id="GO:0009507">
    <property type="term" value="C:chloroplast"/>
    <property type="evidence" value="ECO:0007669"/>
    <property type="project" value="UniProtKB-SubCell"/>
</dbReference>
<comment type="cofactor">
    <cofactor evidence="10">
        <name>Mn(2+)</name>
        <dbReference type="ChEBI" id="CHEBI:29035"/>
    </cofactor>
    <cofactor evidence="10">
        <name>Co(2+)</name>
        <dbReference type="ChEBI" id="CHEBI:48828"/>
    </cofactor>
    <cofactor evidence="10">
        <name>Cd(2+)</name>
        <dbReference type="ChEBI" id="CHEBI:48775"/>
    </cofactor>
    <text evidence="10">Binds 1 divalent cation per subunit. The enzyme is active with manganese, cobalt or cadmium ions.</text>
</comment>
<evidence type="ECO:0000256" key="1">
    <source>
        <dbReference type="ARBA" id="ARBA00004141"/>
    </source>
</evidence>
<keyword evidence="11" id="KW-0150">Chloroplast</keyword>
<dbReference type="InterPro" id="IPR036259">
    <property type="entry name" value="MFS_trans_sf"/>
</dbReference>
<dbReference type="GO" id="GO:0022857">
    <property type="term" value="F:transmembrane transporter activity"/>
    <property type="evidence" value="ECO:0007669"/>
    <property type="project" value="InterPro"/>
</dbReference>
<dbReference type="AlphaFoldDB" id="N1QTS3"/>
<dbReference type="EnsemblPlants" id="EMT00826">
    <property type="protein sequence ID" value="EMT00826"/>
    <property type="gene ID" value="F775_24694"/>
</dbReference>
<dbReference type="InterPro" id="IPR002480">
    <property type="entry name" value="DAHP_synth_2"/>
</dbReference>
<evidence type="ECO:0000256" key="4">
    <source>
        <dbReference type="ARBA" id="ARBA00022679"/>
    </source>
</evidence>